<dbReference type="AlphaFoldDB" id="A0A1U9UIZ3"/>
<dbReference type="OrthoDB" id="5298576at2"/>
<gene>
    <name evidence="2" type="ORF">BJN34_01520</name>
</gene>
<dbReference type="NCBIfam" id="TIGR01841">
    <property type="entry name" value="phasin"/>
    <property type="match status" value="1"/>
</dbReference>
<evidence type="ECO:0000313" key="3">
    <source>
        <dbReference type="Proteomes" id="UP000189627"/>
    </source>
</evidence>
<dbReference type="RefSeq" id="WP_078195000.1">
    <property type="nucleotide sequence ID" value="NZ_CP017757.2"/>
</dbReference>
<dbReference type="Pfam" id="PF09361">
    <property type="entry name" value="Phasin_2"/>
    <property type="match status" value="1"/>
</dbReference>
<dbReference type="InterPro" id="IPR010127">
    <property type="entry name" value="Phasin_subfam-1"/>
</dbReference>
<accession>A0A1U9UIZ3</accession>
<name>A0A1U9UIZ3_CUPNE</name>
<proteinExistence type="predicted"/>
<organism evidence="2 3">
    <name type="scientific">Cupriavidus necator</name>
    <name type="common">Alcaligenes eutrophus</name>
    <name type="synonym">Ralstonia eutropha</name>
    <dbReference type="NCBI Taxonomy" id="106590"/>
    <lineage>
        <taxon>Bacteria</taxon>
        <taxon>Pseudomonadati</taxon>
        <taxon>Pseudomonadota</taxon>
        <taxon>Betaproteobacteria</taxon>
        <taxon>Burkholderiales</taxon>
        <taxon>Burkholderiaceae</taxon>
        <taxon>Cupriavidus</taxon>
    </lineage>
</organism>
<dbReference type="Proteomes" id="UP000189627">
    <property type="component" value="Chromosome 1"/>
</dbReference>
<protein>
    <recommendedName>
        <fullName evidence="1">Phasin domain-containing protein</fullName>
    </recommendedName>
</protein>
<evidence type="ECO:0000313" key="2">
    <source>
        <dbReference type="EMBL" id="AQV92569.1"/>
    </source>
</evidence>
<evidence type="ECO:0000259" key="1">
    <source>
        <dbReference type="Pfam" id="PF09361"/>
    </source>
</evidence>
<sequence>MSTLIPEQSISAQKAGVERLLGLATIAFEGIEKLAELNLQAVKSTFAENQEILSKTLSANNQQEWVALPVHLTQPVAEKAASYSRQVSEILSSIQGEFSTAAQAHLQQCQRDAQELFENLAKNAPTGSESVLAAWQSAFSTPAGAFDDTAKKTTKHLTHDEGAGPAL</sequence>
<dbReference type="InterPro" id="IPR018968">
    <property type="entry name" value="Phasin"/>
</dbReference>
<feature type="domain" description="Phasin" evidence="1">
    <location>
        <begin position="7"/>
        <end position="105"/>
    </location>
</feature>
<dbReference type="EMBL" id="CP017757">
    <property type="protein sequence ID" value="AQV92569.1"/>
    <property type="molecule type" value="Genomic_DNA"/>
</dbReference>
<dbReference type="KEGG" id="cuh:BJN34_01520"/>
<reference evidence="3" key="1">
    <citation type="submission" date="2017-02" db="EMBL/GenBank/DDBJ databases">
        <title>Complete genome sequence of Cupriavidus necator strain NH9, a 3-chlorobenzoate degrader.</title>
        <authorList>
            <person name="Moriuchi R."/>
            <person name="Dohra H."/>
            <person name="Ogawa N."/>
        </authorList>
    </citation>
    <scope>NUCLEOTIDE SEQUENCE [LARGE SCALE GENOMIC DNA]</scope>
    <source>
        <strain evidence="3">NH9</strain>
    </source>
</reference>